<evidence type="ECO:0000313" key="2">
    <source>
        <dbReference type="EMBL" id="KAJ1701213.1"/>
    </source>
</evidence>
<dbReference type="OrthoDB" id="695518at2759"/>
<proteinExistence type="predicted"/>
<evidence type="ECO:0000259" key="1">
    <source>
        <dbReference type="Pfam" id="PF13966"/>
    </source>
</evidence>
<sequence>MKSELFFLNADPLLRDECSQILQCPEQTFPIRYLGLPLTFKKLNKSDFTPLITSFEEKLDTWSSSLLSMAGRLVLVNSCLSTLPVYFMSVFKLPRWVIKELDSIRRAYLWQGHSKKKKLITIAWDKVCSPKIVGGLGVLELESFNSALLAKWLWKWFSATHSPWQSLVRSLFEHNTFLPQNSPLMLAFQQILPAFHAVTFFSIGNGAIVLFWHHNWGLGLLALTFPILYSFSLDHDISVANFLQALTSPLNLFRPSFMSSLSAQTQFNTLSQQLYNSTVIPTTLSQDQIHCKLTSNCLTSSSFYKFLKVFPKIPSELNHIWKLLLPPRLKTFLWLMLHNKLPTIDNLQKRGLPIVNRCCLCKNCSESIAHTFGSCSFFKDVTNLALNRTGTTRWHLQDLHPSAIIAGNFTNKQRELLTFSCYFTWRERCSRTVSDHTSDSNTVAFLILEEWRLLNPD</sequence>
<dbReference type="PANTHER" id="PTHR33116:SF78">
    <property type="entry name" value="OS12G0587133 PROTEIN"/>
    <property type="match status" value="1"/>
</dbReference>
<name>A0A9Q0CVZ3_9POAL</name>
<dbReference type="AlphaFoldDB" id="A0A9Q0CVZ3"/>
<protein>
    <recommendedName>
        <fullName evidence="1">Reverse transcriptase zinc-binding domain-containing protein</fullName>
    </recommendedName>
</protein>
<accession>A0A9Q0CVZ3</accession>
<dbReference type="Pfam" id="PF13966">
    <property type="entry name" value="zf-RVT"/>
    <property type="match status" value="1"/>
</dbReference>
<comment type="caution">
    <text evidence="2">The sequence shown here is derived from an EMBL/GenBank/DDBJ whole genome shotgun (WGS) entry which is preliminary data.</text>
</comment>
<gene>
    <name evidence="2" type="ORF">LUZ63_000992</name>
</gene>
<dbReference type="Proteomes" id="UP001151287">
    <property type="component" value="Unassembled WGS sequence"/>
</dbReference>
<dbReference type="EMBL" id="JAMQYH010000001">
    <property type="protein sequence ID" value="KAJ1701213.1"/>
    <property type="molecule type" value="Genomic_DNA"/>
</dbReference>
<reference evidence="2" key="1">
    <citation type="journal article" date="2022" name="Cell">
        <title>Repeat-based holocentromeres influence genome architecture and karyotype evolution.</title>
        <authorList>
            <person name="Hofstatter P.G."/>
            <person name="Thangavel G."/>
            <person name="Lux T."/>
            <person name="Neumann P."/>
            <person name="Vondrak T."/>
            <person name="Novak P."/>
            <person name="Zhang M."/>
            <person name="Costa L."/>
            <person name="Castellani M."/>
            <person name="Scott A."/>
            <person name="Toegelov H."/>
            <person name="Fuchs J."/>
            <person name="Mata-Sucre Y."/>
            <person name="Dias Y."/>
            <person name="Vanzela A.L.L."/>
            <person name="Huettel B."/>
            <person name="Almeida C.C.S."/>
            <person name="Simkova H."/>
            <person name="Souza G."/>
            <person name="Pedrosa-Harand A."/>
            <person name="Macas J."/>
            <person name="Mayer K.F.X."/>
            <person name="Houben A."/>
            <person name="Marques A."/>
        </authorList>
    </citation>
    <scope>NUCLEOTIDE SEQUENCE</scope>
    <source>
        <strain evidence="2">RhyBre1mFocal</strain>
    </source>
</reference>
<dbReference type="InterPro" id="IPR026960">
    <property type="entry name" value="RVT-Znf"/>
</dbReference>
<keyword evidence="3" id="KW-1185">Reference proteome</keyword>
<feature type="domain" description="Reverse transcriptase zinc-binding" evidence="1">
    <location>
        <begin position="299"/>
        <end position="380"/>
    </location>
</feature>
<evidence type="ECO:0000313" key="3">
    <source>
        <dbReference type="Proteomes" id="UP001151287"/>
    </source>
</evidence>
<dbReference type="PANTHER" id="PTHR33116">
    <property type="entry name" value="REVERSE TRANSCRIPTASE ZINC-BINDING DOMAIN-CONTAINING PROTEIN-RELATED-RELATED"/>
    <property type="match status" value="1"/>
</dbReference>
<organism evidence="2 3">
    <name type="scientific">Rhynchospora breviuscula</name>
    <dbReference type="NCBI Taxonomy" id="2022672"/>
    <lineage>
        <taxon>Eukaryota</taxon>
        <taxon>Viridiplantae</taxon>
        <taxon>Streptophyta</taxon>
        <taxon>Embryophyta</taxon>
        <taxon>Tracheophyta</taxon>
        <taxon>Spermatophyta</taxon>
        <taxon>Magnoliopsida</taxon>
        <taxon>Liliopsida</taxon>
        <taxon>Poales</taxon>
        <taxon>Cyperaceae</taxon>
        <taxon>Cyperoideae</taxon>
        <taxon>Rhynchosporeae</taxon>
        <taxon>Rhynchospora</taxon>
    </lineage>
</organism>